<feature type="binding site" evidence="12">
    <location>
        <position position="158"/>
    </location>
    <ligand>
        <name>Mg(2+)</name>
        <dbReference type="ChEBI" id="CHEBI:18420"/>
        <label>2</label>
    </ligand>
</feature>
<dbReference type="GO" id="GO:0000287">
    <property type="term" value="F:magnesium ion binding"/>
    <property type="evidence" value="ECO:0007669"/>
    <property type="project" value="UniProtKB-UniRule"/>
</dbReference>
<dbReference type="STRING" id="637679.GCA_001550055_01988"/>
<comment type="pathway">
    <text evidence="2 12 13">Cofactor biosynthesis; riboflavin biosynthesis; 2-hydroxy-3-oxobutyl phosphate from D-ribulose 5-phosphate: step 1/1.</text>
</comment>
<comment type="cofactor">
    <cofactor evidence="12 13">
        <name>Mg(2+)</name>
        <dbReference type="ChEBI" id="CHEBI:18420"/>
    </cofactor>
    <cofactor evidence="12 13">
        <name>Mn(2+)</name>
        <dbReference type="ChEBI" id="CHEBI:29035"/>
    </cofactor>
    <text evidence="12 13">Binds 2 divalent metal cations per subunit. Magnesium or manganese.</text>
</comment>
<feature type="site" description="Essential for catalytic activity" evidence="12">
    <location>
        <position position="141"/>
    </location>
</feature>
<feature type="binding site" evidence="12">
    <location>
        <begin position="155"/>
        <end position="159"/>
    </location>
    <ligand>
        <name>D-ribulose 5-phosphate</name>
        <dbReference type="ChEBI" id="CHEBI:58121"/>
    </ligand>
</feature>
<dbReference type="AlphaFoldDB" id="A0A1G6ZLH5"/>
<sequence>MNQTNPNQPTLADFGSPHARVEKAIASLRAGGGILVMDDENRENEGDIIFPADTMTVEQMALVIREGTGIVCLSLPDETLKALELPQMVADNSSSMGTAFTVSIEAKHGVTTGVSAADRIITIRTAIAPDAKPDDLARPGHVFPLRAHPGGVMARPGHTEASLELVTRAGHSPAAVLCELQNADGTMARLPEILQFAQEQSMAVVTIEDLQAYMAAAARKVA</sequence>
<evidence type="ECO:0000256" key="8">
    <source>
        <dbReference type="ARBA" id="ARBA00022842"/>
    </source>
</evidence>
<dbReference type="EC" id="4.1.99.12" evidence="4 12"/>
<dbReference type="FunFam" id="3.90.870.10:FF:000002">
    <property type="entry name" value="3,4-dihydroxy-2-butanone 4-phosphate synthase"/>
    <property type="match status" value="1"/>
</dbReference>
<evidence type="ECO:0000256" key="12">
    <source>
        <dbReference type="HAMAP-Rule" id="MF_00180"/>
    </source>
</evidence>
<comment type="subunit">
    <text evidence="3 12 13">Homodimer.</text>
</comment>
<evidence type="ECO:0000256" key="13">
    <source>
        <dbReference type="RuleBase" id="RU003843"/>
    </source>
</evidence>
<comment type="catalytic activity">
    <reaction evidence="12 13">
        <text>D-ribulose 5-phosphate = (2S)-2-hydroxy-3-oxobutyl phosphate + formate + H(+)</text>
        <dbReference type="Rhea" id="RHEA:18457"/>
        <dbReference type="ChEBI" id="CHEBI:15378"/>
        <dbReference type="ChEBI" id="CHEBI:15740"/>
        <dbReference type="ChEBI" id="CHEBI:58121"/>
        <dbReference type="ChEBI" id="CHEBI:58830"/>
        <dbReference type="EC" id="4.1.99.12"/>
    </reaction>
</comment>
<dbReference type="HAMAP" id="MF_00180">
    <property type="entry name" value="RibB"/>
    <property type="match status" value="1"/>
</dbReference>
<keyword evidence="10 12" id="KW-0456">Lyase</keyword>
<evidence type="ECO:0000256" key="10">
    <source>
        <dbReference type="ARBA" id="ARBA00023239"/>
    </source>
</evidence>
<dbReference type="UniPathway" id="UPA00275">
    <property type="reaction ID" value="UER00399"/>
</dbReference>
<name>A0A1G6ZLH5_9PROT</name>
<evidence type="ECO:0000256" key="11">
    <source>
        <dbReference type="ARBA" id="ARBA00060730"/>
    </source>
</evidence>
<dbReference type="Proteomes" id="UP000183685">
    <property type="component" value="Unassembled WGS sequence"/>
</dbReference>
<dbReference type="PANTHER" id="PTHR21327:SF38">
    <property type="entry name" value="3,4-DIHYDROXY-2-BUTANONE 4-PHOSPHATE SYNTHASE"/>
    <property type="match status" value="1"/>
</dbReference>
<evidence type="ECO:0000256" key="4">
    <source>
        <dbReference type="ARBA" id="ARBA00012153"/>
    </source>
</evidence>
<dbReference type="Gene3D" id="3.90.870.10">
    <property type="entry name" value="DHBP synthase"/>
    <property type="match status" value="1"/>
</dbReference>
<comment type="function">
    <text evidence="1 12 13">Catalyzes the conversion of D-ribulose 5-phosphate to formate and 3,4-dihydroxy-2-butanone 4-phosphate.</text>
</comment>
<evidence type="ECO:0000256" key="2">
    <source>
        <dbReference type="ARBA" id="ARBA00004904"/>
    </source>
</evidence>
<dbReference type="GO" id="GO:0005829">
    <property type="term" value="C:cytosol"/>
    <property type="evidence" value="ECO:0007669"/>
    <property type="project" value="TreeGrafter"/>
</dbReference>
<proteinExistence type="inferred from homology"/>
<comment type="similarity">
    <text evidence="11 12 13">Belongs to the DHBP synthase family.</text>
</comment>
<gene>
    <name evidence="12" type="primary">ribB</name>
    <name evidence="14" type="ORF">SAMN04488071_1867</name>
</gene>
<dbReference type="GO" id="GO:0030145">
    <property type="term" value="F:manganese ion binding"/>
    <property type="evidence" value="ECO:0007669"/>
    <property type="project" value="UniProtKB-UniRule"/>
</dbReference>
<dbReference type="InterPro" id="IPR017945">
    <property type="entry name" value="DHBP_synth_RibB-like_a/b_dom"/>
</dbReference>
<dbReference type="OrthoDB" id="9793111at2"/>
<feature type="binding site" evidence="12">
    <location>
        <position position="43"/>
    </location>
    <ligand>
        <name>Mg(2+)</name>
        <dbReference type="ChEBI" id="CHEBI:18420"/>
        <label>1</label>
    </ligand>
</feature>
<dbReference type="Pfam" id="PF00926">
    <property type="entry name" value="DHBP_synthase"/>
    <property type="match status" value="1"/>
</dbReference>
<evidence type="ECO:0000256" key="9">
    <source>
        <dbReference type="ARBA" id="ARBA00023211"/>
    </source>
</evidence>
<dbReference type="NCBIfam" id="TIGR00506">
    <property type="entry name" value="ribB"/>
    <property type="match status" value="1"/>
</dbReference>
<organism evidence="14 15">
    <name type="scientific">Kordiimonas lacus</name>
    <dbReference type="NCBI Taxonomy" id="637679"/>
    <lineage>
        <taxon>Bacteria</taxon>
        <taxon>Pseudomonadati</taxon>
        <taxon>Pseudomonadota</taxon>
        <taxon>Alphaproteobacteria</taxon>
        <taxon>Kordiimonadales</taxon>
        <taxon>Kordiimonadaceae</taxon>
        <taxon>Kordiimonas</taxon>
    </lineage>
</organism>
<reference evidence="14 15" key="1">
    <citation type="submission" date="2016-10" db="EMBL/GenBank/DDBJ databases">
        <authorList>
            <person name="de Groot N.N."/>
        </authorList>
    </citation>
    <scope>NUCLEOTIDE SEQUENCE [LARGE SCALE GENOMIC DNA]</scope>
    <source>
        <strain evidence="14 15">CGMCC 1.9109</strain>
    </source>
</reference>
<keyword evidence="9 12" id="KW-0464">Manganese</keyword>
<evidence type="ECO:0000313" key="14">
    <source>
        <dbReference type="EMBL" id="SDE03498.1"/>
    </source>
</evidence>
<keyword evidence="7 12" id="KW-0479">Metal-binding</keyword>
<feature type="binding site" evidence="12">
    <location>
        <begin position="42"/>
        <end position="43"/>
    </location>
    <ligand>
        <name>D-ribulose 5-phosphate</name>
        <dbReference type="ChEBI" id="CHEBI:58121"/>
    </ligand>
</feature>
<evidence type="ECO:0000256" key="5">
    <source>
        <dbReference type="ARBA" id="ARBA00018836"/>
    </source>
</evidence>
<evidence type="ECO:0000256" key="1">
    <source>
        <dbReference type="ARBA" id="ARBA00002284"/>
    </source>
</evidence>
<protein>
    <recommendedName>
        <fullName evidence="5 12">3,4-dihydroxy-2-butanone 4-phosphate synthase</fullName>
        <shortName evidence="12 13">DHBP synthase</shortName>
        <ecNumber evidence="4 12">4.1.99.12</ecNumber>
    </recommendedName>
</protein>
<dbReference type="RefSeq" id="WP_068304451.1">
    <property type="nucleotide sequence ID" value="NZ_FNAK01000004.1"/>
</dbReference>
<dbReference type="GO" id="GO:0009231">
    <property type="term" value="P:riboflavin biosynthetic process"/>
    <property type="evidence" value="ECO:0007669"/>
    <property type="project" value="UniProtKB-UniRule"/>
</dbReference>
<evidence type="ECO:0000256" key="7">
    <source>
        <dbReference type="ARBA" id="ARBA00022723"/>
    </source>
</evidence>
<dbReference type="GO" id="GO:0008686">
    <property type="term" value="F:3,4-dihydroxy-2-butanone-4-phosphate synthase activity"/>
    <property type="evidence" value="ECO:0007669"/>
    <property type="project" value="UniProtKB-UniRule"/>
</dbReference>
<dbReference type="SUPFAM" id="SSF55821">
    <property type="entry name" value="YrdC/RibB"/>
    <property type="match status" value="1"/>
</dbReference>
<accession>A0A1G6ZLH5</accession>
<evidence type="ECO:0000256" key="6">
    <source>
        <dbReference type="ARBA" id="ARBA00022619"/>
    </source>
</evidence>
<evidence type="ECO:0000256" key="3">
    <source>
        <dbReference type="ARBA" id="ARBA00011738"/>
    </source>
</evidence>
<dbReference type="EMBL" id="FNAK01000004">
    <property type="protein sequence ID" value="SDE03498.1"/>
    <property type="molecule type" value="Genomic_DNA"/>
</dbReference>
<keyword evidence="6 12" id="KW-0686">Riboflavin biosynthesis</keyword>
<feature type="binding site" evidence="12">
    <location>
        <position position="43"/>
    </location>
    <ligand>
        <name>Mg(2+)</name>
        <dbReference type="ChEBI" id="CHEBI:18420"/>
        <label>2</label>
    </ligand>
</feature>
<feature type="binding site" evidence="12">
    <location>
        <position position="47"/>
    </location>
    <ligand>
        <name>D-ribulose 5-phosphate</name>
        <dbReference type="ChEBI" id="CHEBI:58121"/>
    </ligand>
</feature>
<keyword evidence="8 12" id="KW-0460">Magnesium</keyword>
<feature type="site" description="Essential for catalytic activity" evidence="12">
    <location>
        <position position="179"/>
    </location>
</feature>
<dbReference type="InterPro" id="IPR000422">
    <property type="entry name" value="DHBP_synthase_RibB"/>
</dbReference>
<dbReference type="PANTHER" id="PTHR21327">
    <property type="entry name" value="GTP CYCLOHYDROLASE II-RELATED"/>
    <property type="match status" value="1"/>
</dbReference>
<keyword evidence="15" id="KW-1185">Reference proteome</keyword>
<evidence type="ECO:0000313" key="15">
    <source>
        <dbReference type="Proteomes" id="UP000183685"/>
    </source>
</evidence>